<dbReference type="PATRIC" id="fig|1284664.3.peg.4039"/>
<reference evidence="4 5" key="1">
    <citation type="journal article" date="2013" name="Genome Announc.">
        <title>Draft Genome Sequence of Streptomyces gancidicus Strain BKS 13-15.</title>
        <authorList>
            <person name="Kumar S."/>
            <person name="Kaur N."/>
            <person name="Singh N.K."/>
            <person name="Raghava G.P."/>
            <person name="Mayilraj S."/>
        </authorList>
    </citation>
    <scope>NUCLEOTIDE SEQUENCE [LARGE SCALE GENOMIC DNA]</scope>
    <source>
        <strain evidence="4 5">BKS 13-15</strain>
    </source>
</reference>
<dbReference type="PANTHER" id="PTHR22946:SF9">
    <property type="entry name" value="POLYKETIDE TRANSFERASE AF380"/>
    <property type="match status" value="1"/>
</dbReference>
<keyword evidence="5" id="KW-1185">Reference proteome</keyword>
<protein>
    <submittedName>
        <fullName evidence="4">Hydrolase</fullName>
    </submittedName>
</protein>
<sequence length="218" mass="23684">MVAHGFTGDVDRPHVRRVARAFARYGAVVTFSFRGHGRSGGRSTVGDREVLDLAAAVAWARELGHTRVVTVGFSMGGSVVLRHAALEAGSVDAVVSVSAPARWFYRGTAPMRRLHWLVTRPSGRLVGRYGLRTRIHHRQWDPVPLSPVEAVPRIAPTPLLVVHGDQDAYFPLDHPRMLADAAGEHGELWVEHGMGHAENAAPEPLLGRIGDWAVARAG</sequence>
<comment type="caution">
    <text evidence="4">The sequence shown here is derived from an EMBL/GenBank/DDBJ whole genome shotgun (WGS) entry which is preliminary data.</text>
</comment>
<dbReference type="InterPro" id="IPR050261">
    <property type="entry name" value="FrsA_esterase"/>
</dbReference>
<organism evidence="4 5">
    <name type="scientific">Streptomyces gancidicus BKS 13-15</name>
    <dbReference type="NCBI Taxonomy" id="1284664"/>
    <lineage>
        <taxon>Bacteria</taxon>
        <taxon>Bacillati</taxon>
        <taxon>Actinomycetota</taxon>
        <taxon>Actinomycetes</taxon>
        <taxon>Kitasatosporales</taxon>
        <taxon>Streptomycetaceae</taxon>
        <taxon>Streptomyces</taxon>
        <taxon>Streptomyces pseudogriseolus group</taxon>
    </lineage>
</organism>
<dbReference type="GO" id="GO:0052689">
    <property type="term" value="F:carboxylic ester hydrolase activity"/>
    <property type="evidence" value="ECO:0007669"/>
    <property type="project" value="UniProtKB-ARBA"/>
</dbReference>
<proteinExistence type="inferred from homology"/>
<dbReference type="SUPFAM" id="SSF53474">
    <property type="entry name" value="alpha/beta-Hydrolases"/>
    <property type="match status" value="1"/>
</dbReference>
<dbReference type="InterPro" id="IPR029058">
    <property type="entry name" value="AB_hydrolase_fold"/>
</dbReference>
<dbReference type="PANTHER" id="PTHR22946">
    <property type="entry name" value="DIENELACTONE HYDROLASE DOMAIN-CONTAINING PROTEIN-RELATED"/>
    <property type="match status" value="1"/>
</dbReference>
<evidence type="ECO:0000256" key="2">
    <source>
        <dbReference type="ARBA" id="ARBA00038115"/>
    </source>
</evidence>
<dbReference type="Pfam" id="PF12697">
    <property type="entry name" value="Abhydrolase_6"/>
    <property type="match status" value="1"/>
</dbReference>
<keyword evidence="1 4" id="KW-0378">Hydrolase</keyword>
<evidence type="ECO:0000259" key="3">
    <source>
        <dbReference type="Pfam" id="PF12697"/>
    </source>
</evidence>
<dbReference type="AlphaFoldDB" id="M3CTD4"/>
<dbReference type="EMBL" id="AOHP01000080">
    <property type="protein sequence ID" value="EMF27333.1"/>
    <property type="molecule type" value="Genomic_DNA"/>
</dbReference>
<name>M3CTD4_STREZ</name>
<evidence type="ECO:0000313" key="5">
    <source>
        <dbReference type="Proteomes" id="UP000011732"/>
    </source>
</evidence>
<evidence type="ECO:0000313" key="4">
    <source>
        <dbReference type="EMBL" id="EMF27333.1"/>
    </source>
</evidence>
<dbReference type="InterPro" id="IPR000073">
    <property type="entry name" value="AB_hydrolase_1"/>
</dbReference>
<comment type="similarity">
    <text evidence="2">Belongs to the AB hydrolase superfamily. FUS2 hydrolase family.</text>
</comment>
<accession>M3CTD4</accession>
<gene>
    <name evidence="4" type="ORF">H114_20110</name>
</gene>
<feature type="domain" description="AB hydrolase-1" evidence="3">
    <location>
        <begin position="3"/>
        <end position="203"/>
    </location>
</feature>
<dbReference type="Proteomes" id="UP000011732">
    <property type="component" value="Unassembled WGS sequence"/>
</dbReference>
<evidence type="ECO:0000256" key="1">
    <source>
        <dbReference type="ARBA" id="ARBA00022801"/>
    </source>
</evidence>
<dbReference type="Gene3D" id="3.40.50.1820">
    <property type="entry name" value="alpha/beta hydrolase"/>
    <property type="match status" value="1"/>
</dbReference>